<accession>A0A2T0KJM0</accession>
<organism evidence="2 3">
    <name type="scientific">Actinoplanes italicus</name>
    <dbReference type="NCBI Taxonomy" id="113567"/>
    <lineage>
        <taxon>Bacteria</taxon>
        <taxon>Bacillati</taxon>
        <taxon>Actinomycetota</taxon>
        <taxon>Actinomycetes</taxon>
        <taxon>Micromonosporales</taxon>
        <taxon>Micromonosporaceae</taxon>
        <taxon>Actinoplanes</taxon>
    </lineage>
</organism>
<feature type="transmembrane region" description="Helical" evidence="1">
    <location>
        <begin position="192"/>
        <end position="216"/>
    </location>
</feature>
<dbReference type="AlphaFoldDB" id="A0A2T0KJM0"/>
<gene>
    <name evidence="2" type="ORF">CLV67_103264</name>
</gene>
<reference evidence="2 3" key="1">
    <citation type="submission" date="2018-03" db="EMBL/GenBank/DDBJ databases">
        <title>Genomic Encyclopedia of Archaeal and Bacterial Type Strains, Phase II (KMG-II): from individual species to whole genera.</title>
        <authorList>
            <person name="Goeker M."/>
        </authorList>
    </citation>
    <scope>NUCLEOTIDE SEQUENCE [LARGE SCALE GENOMIC DNA]</scope>
    <source>
        <strain evidence="2 3">DSM 43146</strain>
    </source>
</reference>
<sequence>MLFFAVRVYVVSLVLSVGAVYVATRSIVRLCEDKRIGAILVRRDYRSGRVGDIRLVARAIAGGDRPFLASLTFLLVVICFTVAIAGPLSMAFQGIISDGLILPVCGVLGLVLSVVALVYIGSGGRKSGSILPAIDVRPLTIRHSIRIQFATAVIRFVLVGELIVLVAFLAGVATSPHISSRPGGELADPIELLYLVGIALMGMLAWLLRQLLFWTVPHLAAFRLLMQVTDRHAAQLAGAPVRDALMALCRLVSRYAVVISGREAVVRSQSPPAVVLRSVEGNLRTFLSNKRSVGVRLEDVRSDLIMVAAFLCHPTSVPLFEMIAARMQAFTDSGEPREKYRSETPARFVVFMNRFHSGLERTHQGFMRSLAIIAGIIVIFLLFTGAIKLPDIIKVVK</sequence>
<name>A0A2T0KJM0_9ACTN</name>
<feature type="transmembrane region" description="Helical" evidence="1">
    <location>
        <begin position="100"/>
        <end position="120"/>
    </location>
</feature>
<keyword evidence="1" id="KW-0812">Transmembrane</keyword>
<keyword evidence="3" id="KW-1185">Reference proteome</keyword>
<evidence type="ECO:0000313" key="2">
    <source>
        <dbReference type="EMBL" id="PRX23516.1"/>
    </source>
</evidence>
<proteinExistence type="predicted"/>
<evidence type="ECO:0000313" key="3">
    <source>
        <dbReference type="Proteomes" id="UP000239415"/>
    </source>
</evidence>
<keyword evidence="1" id="KW-0472">Membrane</keyword>
<keyword evidence="1" id="KW-1133">Transmembrane helix</keyword>
<feature type="transmembrane region" description="Helical" evidence="1">
    <location>
        <begin position="67"/>
        <end position="88"/>
    </location>
</feature>
<dbReference type="EMBL" id="PVMZ01000003">
    <property type="protein sequence ID" value="PRX23516.1"/>
    <property type="molecule type" value="Genomic_DNA"/>
</dbReference>
<feature type="transmembrane region" description="Helical" evidence="1">
    <location>
        <begin position="6"/>
        <end position="24"/>
    </location>
</feature>
<feature type="transmembrane region" description="Helical" evidence="1">
    <location>
        <begin position="369"/>
        <end position="387"/>
    </location>
</feature>
<protein>
    <submittedName>
        <fullName evidence="2">Uncharacterized protein</fullName>
    </submittedName>
</protein>
<evidence type="ECO:0000256" key="1">
    <source>
        <dbReference type="SAM" id="Phobius"/>
    </source>
</evidence>
<dbReference type="Proteomes" id="UP000239415">
    <property type="component" value="Unassembled WGS sequence"/>
</dbReference>
<comment type="caution">
    <text evidence="2">The sequence shown here is derived from an EMBL/GenBank/DDBJ whole genome shotgun (WGS) entry which is preliminary data.</text>
</comment>
<feature type="transmembrane region" description="Helical" evidence="1">
    <location>
        <begin position="152"/>
        <end position="172"/>
    </location>
</feature>